<dbReference type="Proteomes" id="UP000319829">
    <property type="component" value="Unassembled WGS sequence"/>
</dbReference>
<organism evidence="2 3">
    <name type="scientific">Eiseniibacteriota bacterium</name>
    <dbReference type="NCBI Taxonomy" id="2212470"/>
    <lineage>
        <taxon>Bacteria</taxon>
        <taxon>Candidatus Eiseniibacteriota</taxon>
    </lineage>
</organism>
<sequence length="241" mass="25585">MTTPWALIQHVAIEGPGLVASEAASCGIPLDVRRMFAGDPLPRAEEIGGLIVLGGPMGANDDADFPNLPRERELLAEAAGAGLPVLGICLGAQLLAVALGARVTRGVEEEVGFGEVTLTDEGCRDPVLGRGPRSIPVFHYHGDAFDLPRGAVLLAASPNYPNQAYRFGDRVYGFQFHVEVDRGLLDAWTPILPAGTSIDPSLHAEAERAGRRVLGSFFRTKNRPHARGPVRARDVSVSGPN</sequence>
<comment type="caution">
    <text evidence="2">The sequence shown here is derived from an EMBL/GenBank/DDBJ whole genome shotgun (WGS) entry which is preliminary data.</text>
</comment>
<dbReference type="EMBL" id="VBOU01000003">
    <property type="protein sequence ID" value="TMQ56247.1"/>
    <property type="molecule type" value="Genomic_DNA"/>
</dbReference>
<dbReference type="InterPro" id="IPR029062">
    <property type="entry name" value="Class_I_gatase-like"/>
</dbReference>
<dbReference type="InterPro" id="IPR044992">
    <property type="entry name" value="ChyE-like"/>
</dbReference>
<evidence type="ECO:0000313" key="3">
    <source>
        <dbReference type="Proteomes" id="UP000319829"/>
    </source>
</evidence>
<dbReference type="PROSITE" id="PS51273">
    <property type="entry name" value="GATASE_TYPE_1"/>
    <property type="match status" value="1"/>
</dbReference>
<dbReference type="PANTHER" id="PTHR42695">
    <property type="entry name" value="GLUTAMINE AMIDOTRANSFERASE YLR126C-RELATED"/>
    <property type="match status" value="1"/>
</dbReference>
<dbReference type="GO" id="GO:0005829">
    <property type="term" value="C:cytosol"/>
    <property type="evidence" value="ECO:0007669"/>
    <property type="project" value="TreeGrafter"/>
</dbReference>
<accession>A0A538SXY0</accession>
<evidence type="ECO:0000313" key="2">
    <source>
        <dbReference type="EMBL" id="TMQ56247.1"/>
    </source>
</evidence>
<dbReference type="AlphaFoldDB" id="A0A538SXY0"/>
<reference evidence="2 3" key="1">
    <citation type="journal article" date="2019" name="Nat. Microbiol.">
        <title>Mediterranean grassland soil C-N compound turnover is dependent on rainfall and depth, and is mediated by genomically divergent microorganisms.</title>
        <authorList>
            <person name="Diamond S."/>
            <person name="Andeer P.F."/>
            <person name="Li Z."/>
            <person name="Crits-Christoph A."/>
            <person name="Burstein D."/>
            <person name="Anantharaman K."/>
            <person name="Lane K.R."/>
            <person name="Thomas B.C."/>
            <person name="Pan C."/>
            <person name="Northen T.R."/>
            <person name="Banfield J.F."/>
        </authorList>
    </citation>
    <scope>NUCLEOTIDE SEQUENCE [LARGE SCALE GENOMIC DNA]</scope>
    <source>
        <strain evidence="2">WS_4</strain>
    </source>
</reference>
<name>A0A538SXY0_UNCEI</name>
<keyword evidence="2" id="KW-0315">Glutamine amidotransferase</keyword>
<dbReference type="SUPFAM" id="SSF52317">
    <property type="entry name" value="Class I glutamine amidotransferase-like"/>
    <property type="match status" value="1"/>
</dbReference>
<evidence type="ECO:0000259" key="1">
    <source>
        <dbReference type="Pfam" id="PF00117"/>
    </source>
</evidence>
<dbReference type="Pfam" id="PF00117">
    <property type="entry name" value="GATase"/>
    <property type="match status" value="1"/>
</dbReference>
<gene>
    <name evidence="2" type="ORF">E6K74_00805</name>
</gene>
<dbReference type="GO" id="GO:0016740">
    <property type="term" value="F:transferase activity"/>
    <property type="evidence" value="ECO:0007669"/>
    <property type="project" value="UniProtKB-KW"/>
</dbReference>
<protein>
    <submittedName>
        <fullName evidence="2">Type 1 glutamine amidotransferase</fullName>
    </submittedName>
</protein>
<feature type="domain" description="Glutamine amidotransferase" evidence="1">
    <location>
        <begin position="25"/>
        <end position="182"/>
    </location>
</feature>
<dbReference type="PANTHER" id="PTHR42695:SF5">
    <property type="entry name" value="GLUTAMINE AMIDOTRANSFERASE YLR126C-RELATED"/>
    <property type="match status" value="1"/>
</dbReference>
<keyword evidence="2" id="KW-0808">Transferase</keyword>
<proteinExistence type="predicted"/>
<dbReference type="Gene3D" id="3.40.50.880">
    <property type="match status" value="1"/>
</dbReference>
<dbReference type="CDD" id="cd01741">
    <property type="entry name" value="GATase1_1"/>
    <property type="match status" value="1"/>
</dbReference>
<dbReference type="InterPro" id="IPR017926">
    <property type="entry name" value="GATASE"/>
</dbReference>